<evidence type="ECO:0000256" key="5">
    <source>
        <dbReference type="ARBA" id="ARBA00023002"/>
    </source>
</evidence>
<comment type="cofactor">
    <cofactor evidence="1">
        <name>FAD</name>
        <dbReference type="ChEBI" id="CHEBI:57692"/>
    </cofactor>
</comment>
<dbReference type="SUPFAM" id="SSF47203">
    <property type="entry name" value="Acyl-CoA dehydrogenase C-terminal domain-like"/>
    <property type="match status" value="1"/>
</dbReference>
<keyword evidence="4" id="KW-0274">FAD</keyword>
<accession>A0ABV2WRC5</accession>
<dbReference type="PANTHER" id="PTHR43884:SF20">
    <property type="entry name" value="ACYL-COA DEHYDROGENASE FADE28"/>
    <property type="match status" value="1"/>
</dbReference>
<sequence length="369" mass="39116">MSPFPSLLYSDVEDDLRASVRSLLDQHCPWERVLARTDTSEGHDATLWRRLTDDLGLAGLAVPSRLGGADATWREACVVAEELGRAVAPVPFLTSAGLATALAYHLRVETLCAELMAGVVGAVLQPFGAPSEPVRVAVDGNRLSGRVELVAGALEADLLLVVADDAVWRIDAATVIRTEAISLDMTRRLADVVLDDVPGQPLAASGGRAALAAATDITAALLAAEQLGIAERCFEMTTQYVAVRRQFGRTVGSYQAVKHRLADLWTALTQARAVARYAAARAATGEADLAIAAALAQSVCSDVAQLAAQECVQLHGGIGFTWEHPAHLFLKRARADSLALGSPTWHRRRLAALVGLEPALPASITEENL</sequence>
<evidence type="ECO:0000256" key="2">
    <source>
        <dbReference type="ARBA" id="ARBA00009347"/>
    </source>
</evidence>
<evidence type="ECO:0000256" key="3">
    <source>
        <dbReference type="ARBA" id="ARBA00022630"/>
    </source>
</evidence>
<dbReference type="Pfam" id="PF00441">
    <property type="entry name" value="Acyl-CoA_dh_1"/>
    <property type="match status" value="1"/>
</dbReference>
<dbReference type="SUPFAM" id="SSF56645">
    <property type="entry name" value="Acyl-CoA dehydrogenase NM domain-like"/>
    <property type="match status" value="1"/>
</dbReference>
<evidence type="ECO:0000313" key="9">
    <source>
        <dbReference type="Proteomes" id="UP001550628"/>
    </source>
</evidence>
<dbReference type="InterPro" id="IPR036250">
    <property type="entry name" value="AcylCo_DH-like_C"/>
</dbReference>
<protein>
    <submittedName>
        <fullName evidence="8">Acyl-CoA dehydrogenase family protein</fullName>
        <ecNumber evidence="8">1.-.-.-</ecNumber>
    </submittedName>
</protein>
<dbReference type="InterPro" id="IPR009075">
    <property type="entry name" value="AcylCo_DH/oxidase_C"/>
</dbReference>
<dbReference type="Proteomes" id="UP001550628">
    <property type="component" value="Unassembled WGS sequence"/>
</dbReference>
<evidence type="ECO:0000259" key="6">
    <source>
        <dbReference type="Pfam" id="PF00441"/>
    </source>
</evidence>
<keyword evidence="3" id="KW-0285">Flavoprotein</keyword>
<dbReference type="InterPro" id="IPR009100">
    <property type="entry name" value="AcylCoA_DH/oxidase_NM_dom_sf"/>
</dbReference>
<dbReference type="Gene3D" id="1.20.140.10">
    <property type="entry name" value="Butyryl-CoA Dehydrogenase, subunit A, domain 3"/>
    <property type="match status" value="1"/>
</dbReference>
<dbReference type="PANTHER" id="PTHR43884">
    <property type="entry name" value="ACYL-COA DEHYDROGENASE"/>
    <property type="match status" value="1"/>
</dbReference>
<dbReference type="EC" id="1.-.-.-" evidence="8"/>
<reference evidence="8 9" key="1">
    <citation type="submission" date="2024-06" db="EMBL/GenBank/DDBJ databases">
        <title>The Natural Products Discovery Center: Release of the First 8490 Sequenced Strains for Exploring Actinobacteria Biosynthetic Diversity.</title>
        <authorList>
            <person name="Kalkreuter E."/>
            <person name="Kautsar S.A."/>
            <person name="Yang D."/>
            <person name="Bader C.D."/>
            <person name="Teijaro C.N."/>
            <person name="Fluegel L."/>
            <person name="Davis C.M."/>
            <person name="Simpson J.R."/>
            <person name="Lauterbach L."/>
            <person name="Steele A.D."/>
            <person name="Gui C."/>
            <person name="Meng S."/>
            <person name="Li G."/>
            <person name="Viehrig K."/>
            <person name="Ye F."/>
            <person name="Su P."/>
            <person name="Kiefer A.F."/>
            <person name="Nichols A."/>
            <person name="Cepeda A.J."/>
            <person name="Yan W."/>
            <person name="Fan B."/>
            <person name="Jiang Y."/>
            <person name="Adhikari A."/>
            <person name="Zheng C.-J."/>
            <person name="Schuster L."/>
            <person name="Cowan T.M."/>
            <person name="Smanski M.J."/>
            <person name="Chevrette M.G."/>
            <person name="De Carvalho L.P.S."/>
            <person name="Shen B."/>
        </authorList>
    </citation>
    <scope>NUCLEOTIDE SEQUENCE [LARGE SCALE GENOMIC DNA]</scope>
    <source>
        <strain evidence="8 9">NPDC019708</strain>
    </source>
</reference>
<evidence type="ECO:0000256" key="4">
    <source>
        <dbReference type="ARBA" id="ARBA00022827"/>
    </source>
</evidence>
<organism evidence="8 9">
    <name type="scientific">Nocardia rhamnosiphila</name>
    <dbReference type="NCBI Taxonomy" id="426716"/>
    <lineage>
        <taxon>Bacteria</taxon>
        <taxon>Bacillati</taxon>
        <taxon>Actinomycetota</taxon>
        <taxon>Actinomycetes</taxon>
        <taxon>Mycobacteriales</taxon>
        <taxon>Nocardiaceae</taxon>
        <taxon>Nocardia</taxon>
    </lineage>
</organism>
<keyword evidence="5 8" id="KW-0560">Oxidoreductase</keyword>
<evidence type="ECO:0000256" key="1">
    <source>
        <dbReference type="ARBA" id="ARBA00001974"/>
    </source>
</evidence>
<feature type="domain" description="Acyl-CoA dehydrogenase/oxidase N-terminal" evidence="7">
    <location>
        <begin position="13"/>
        <end position="97"/>
    </location>
</feature>
<dbReference type="Gene3D" id="1.10.540.10">
    <property type="entry name" value="Acyl-CoA dehydrogenase/oxidase, N-terminal domain"/>
    <property type="match status" value="1"/>
</dbReference>
<dbReference type="RefSeq" id="WP_356957893.1">
    <property type="nucleotide sequence ID" value="NZ_JBEYBD010000011.1"/>
</dbReference>
<keyword evidence="9" id="KW-1185">Reference proteome</keyword>
<dbReference type="GO" id="GO:0016491">
    <property type="term" value="F:oxidoreductase activity"/>
    <property type="evidence" value="ECO:0007669"/>
    <property type="project" value="UniProtKB-KW"/>
</dbReference>
<comment type="similarity">
    <text evidence="2">Belongs to the acyl-CoA dehydrogenase family.</text>
</comment>
<dbReference type="InterPro" id="IPR037069">
    <property type="entry name" value="AcylCoA_DH/ox_N_sf"/>
</dbReference>
<evidence type="ECO:0000259" key="7">
    <source>
        <dbReference type="Pfam" id="PF02771"/>
    </source>
</evidence>
<dbReference type="InterPro" id="IPR013786">
    <property type="entry name" value="AcylCoA_DH/ox_N"/>
</dbReference>
<gene>
    <name evidence="8" type="ORF">ABZ510_16415</name>
</gene>
<feature type="domain" description="Acyl-CoA dehydrogenase/oxidase C-terminal" evidence="6">
    <location>
        <begin position="211"/>
        <end position="352"/>
    </location>
</feature>
<evidence type="ECO:0000313" key="8">
    <source>
        <dbReference type="EMBL" id="MEU1953441.1"/>
    </source>
</evidence>
<name>A0ABV2WRC5_9NOCA</name>
<dbReference type="Pfam" id="PF02771">
    <property type="entry name" value="Acyl-CoA_dh_N"/>
    <property type="match status" value="1"/>
</dbReference>
<comment type="caution">
    <text evidence="8">The sequence shown here is derived from an EMBL/GenBank/DDBJ whole genome shotgun (WGS) entry which is preliminary data.</text>
</comment>
<proteinExistence type="inferred from homology"/>
<dbReference type="EMBL" id="JBEYBF010000010">
    <property type="protein sequence ID" value="MEU1953441.1"/>
    <property type="molecule type" value="Genomic_DNA"/>
</dbReference>